<evidence type="ECO:0000313" key="5">
    <source>
        <dbReference type="EMBL" id="VFD52680.1"/>
    </source>
</evidence>
<dbReference type="Pfam" id="PF12833">
    <property type="entry name" value="HTH_18"/>
    <property type="match status" value="1"/>
</dbReference>
<dbReference type="CDD" id="cd02208">
    <property type="entry name" value="cupin_RmlC-like"/>
    <property type="match status" value="1"/>
</dbReference>
<gene>
    <name evidence="5" type="primary">ypdC</name>
    <name evidence="5" type="ORF">SAMEA1710456_00078</name>
</gene>
<evidence type="ECO:0000256" key="1">
    <source>
        <dbReference type="ARBA" id="ARBA00023015"/>
    </source>
</evidence>
<organism evidence="5 6">
    <name type="scientific">Clostridioides difficile</name>
    <name type="common">Peptoclostridium difficile</name>
    <dbReference type="NCBI Taxonomy" id="1496"/>
    <lineage>
        <taxon>Bacteria</taxon>
        <taxon>Bacillati</taxon>
        <taxon>Bacillota</taxon>
        <taxon>Clostridia</taxon>
        <taxon>Peptostreptococcales</taxon>
        <taxon>Peptostreptococcaceae</taxon>
        <taxon>Clostridioides</taxon>
    </lineage>
</organism>
<dbReference type="PROSITE" id="PS01124">
    <property type="entry name" value="HTH_ARAC_FAMILY_2"/>
    <property type="match status" value="1"/>
</dbReference>
<dbReference type="InterPro" id="IPR020449">
    <property type="entry name" value="Tscrpt_reg_AraC-type_HTH"/>
</dbReference>
<comment type="caution">
    <text evidence="5">The sequence shown here is derived from an EMBL/GenBank/DDBJ whole genome shotgun (WGS) entry which is preliminary data.</text>
</comment>
<keyword evidence="3" id="KW-0804">Transcription</keyword>
<evidence type="ECO:0000259" key="4">
    <source>
        <dbReference type="PROSITE" id="PS01124"/>
    </source>
</evidence>
<protein>
    <submittedName>
        <fullName evidence="5">AraC family transcriptional regulator</fullName>
    </submittedName>
</protein>
<dbReference type="SMART" id="SM00342">
    <property type="entry name" value="HTH_ARAC"/>
    <property type="match status" value="1"/>
</dbReference>
<dbReference type="InterPro" id="IPR018771">
    <property type="entry name" value="PocR_dom"/>
</dbReference>
<proteinExistence type="predicted"/>
<evidence type="ECO:0000313" key="6">
    <source>
        <dbReference type="Proteomes" id="UP000346772"/>
    </source>
</evidence>
<dbReference type="Pfam" id="PF07883">
    <property type="entry name" value="Cupin_2"/>
    <property type="match status" value="1"/>
</dbReference>
<dbReference type="Proteomes" id="UP000346772">
    <property type="component" value="Unassembled WGS sequence"/>
</dbReference>
<keyword evidence="1" id="KW-0805">Transcription regulation</keyword>
<dbReference type="Pfam" id="PF10114">
    <property type="entry name" value="PocR"/>
    <property type="match status" value="1"/>
</dbReference>
<dbReference type="AlphaFoldDB" id="A0AAX3GUL5"/>
<dbReference type="SUPFAM" id="SSF46689">
    <property type="entry name" value="Homeodomain-like"/>
    <property type="match status" value="1"/>
</dbReference>
<evidence type="ECO:0000256" key="2">
    <source>
        <dbReference type="ARBA" id="ARBA00023125"/>
    </source>
</evidence>
<dbReference type="InterPro" id="IPR011051">
    <property type="entry name" value="RmlC_Cupin_sf"/>
</dbReference>
<dbReference type="PANTHER" id="PTHR43280">
    <property type="entry name" value="ARAC-FAMILY TRANSCRIPTIONAL REGULATOR"/>
    <property type="match status" value="1"/>
</dbReference>
<dbReference type="InterPro" id="IPR018060">
    <property type="entry name" value="HTH_AraC"/>
</dbReference>
<feature type="domain" description="HTH araC/xylS-type" evidence="4">
    <location>
        <begin position="447"/>
        <end position="545"/>
    </location>
</feature>
<dbReference type="InterPro" id="IPR013096">
    <property type="entry name" value="Cupin_2"/>
</dbReference>
<reference evidence="5 6" key="1">
    <citation type="submission" date="2019-02" db="EMBL/GenBank/DDBJ databases">
        <authorList>
            <consortium name="Pathogen Informatics"/>
        </authorList>
    </citation>
    <scope>NUCLEOTIDE SEQUENCE [LARGE SCALE GENOMIC DNA]</scope>
    <source>
        <strain evidence="5 6">078GUE027</strain>
    </source>
</reference>
<dbReference type="Gene3D" id="2.60.120.10">
    <property type="entry name" value="Jelly Rolls"/>
    <property type="match status" value="1"/>
</dbReference>
<dbReference type="EMBL" id="CAADAT010000001">
    <property type="protein sequence ID" value="VFD52680.1"/>
    <property type="molecule type" value="Genomic_DNA"/>
</dbReference>
<keyword evidence="2" id="KW-0238">DNA-binding</keyword>
<evidence type="ECO:0000256" key="3">
    <source>
        <dbReference type="ARBA" id="ARBA00023163"/>
    </source>
</evidence>
<sequence length="551" mass="64991">MMDFSESNDEVQKFDWGEVTWIHEPSKTQFNRLSAGIVRFFPGNCQEKHFHLSEEQLLYVIQGEGIQIIDGKKISIKEKSIIYCPPYSEHEIINTGKVDLVILITYVPHKFSSLRQLPIVFSENTIQELINVNIIENLANQISNILKLRISVYDSKHKEIFETKKETKFCDICKSIKECNRKLAKGMNNDNFEKMYHCRYGISSLEIPIVLEENIVGYIECGNFIIYKSIDIDNNLSKLSSSSDVDIKYISKVYNELSLIPKSRLYVLKENLLMMSEFIQEIAKRNFFENQLSIKDEEILKIRKENIRLEEALKKANSKLLEEDYIINPIDMFNNNLKEYPFELELYIEKEIKNMNLEGVYNLIDTNKLIYNDVRDIIKEMIFVLSRTALRDLEDLKLISYLINKYNKKISLVDSDEDLWGVLFEFSNECIDKNRAFWRKDKGNLIENINKYIQKYYKENISLNSISEVFFISPNYLSSIFNERNKVSITEYINLLRVEESKKYLLDRSFSISDICKKVGFNNSSYFSQIFKKFNNVTPNEYRKNILDNEH</sequence>
<dbReference type="InterPro" id="IPR014710">
    <property type="entry name" value="RmlC-like_jellyroll"/>
</dbReference>
<dbReference type="Gene3D" id="1.10.10.60">
    <property type="entry name" value="Homeodomain-like"/>
    <property type="match status" value="2"/>
</dbReference>
<dbReference type="RefSeq" id="WP_003424202.1">
    <property type="nucleotide sequence ID" value="NZ_BEHB01000007.1"/>
</dbReference>
<name>A0AAX3GUL5_CLODI</name>
<dbReference type="InterPro" id="IPR009057">
    <property type="entry name" value="Homeodomain-like_sf"/>
</dbReference>
<dbReference type="PANTHER" id="PTHR43280:SF28">
    <property type="entry name" value="HTH-TYPE TRANSCRIPTIONAL ACTIVATOR RHAS"/>
    <property type="match status" value="1"/>
</dbReference>
<dbReference type="GO" id="GO:0043565">
    <property type="term" value="F:sequence-specific DNA binding"/>
    <property type="evidence" value="ECO:0007669"/>
    <property type="project" value="InterPro"/>
</dbReference>
<dbReference type="SUPFAM" id="SSF51182">
    <property type="entry name" value="RmlC-like cupins"/>
    <property type="match status" value="1"/>
</dbReference>
<accession>A0AAX3GUL5</accession>
<dbReference type="GO" id="GO:0003700">
    <property type="term" value="F:DNA-binding transcription factor activity"/>
    <property type="evidence" value="ECO:0007669"/>
    <property type="project" value="InterPro"/>
</dbReference>
<dbReference type="PRINTS" id="PR00032">
    <property type="entry name" value="HTHARAC"/>
</dbReference>